<keyword evidence="1" id="KW-1133">Transmembrane helix</keyword>
<dbReference type="Proteomes" id="UP000284579">
    <property type="component" value="Unassembled WGS sequence"/>
</dbReference>
<evidence type="ECO:0000313" key="3">
    <source>
        <dbReference type="EMBL" id="RHF79200.1"/>
    </source>
</evidence>
<proteinExistence type="predicted"/>
<dbReference type="InterPro" id="IPR045798">
    <property type="entry name" value="TrbL_Firmicutes"/>
</dbReference>
<name>A0A3R6HAM6_9FIRM</name>
<evidence type="ECO:0000313" key="4">
    <source>
        <dbReference type="EMBL" id="RHG58955.1"/>
    </source>
</evidence>
<keyword evidence="1" id="KW-0472">Membrane</keyword>
<dbReference type="AlphaFoldDB" id="A0A3R6HAM6"/>
<gene>
    <name evidence="4" type="ORF">DW252_12690</name>
    <name evidence="3" type="ORF">DW656_17120</name>
</gene>
<dbReference type="RefSeq" id="WP_118199825.1">
    <property type="nucleotide sequence ID" value="NZ_JAAIOQ010000006.1"/>
</dbReference>
<comment type="caution">
    <text evidence="4">The sequence shown here is derived from an EMBL/GenBank/DDBJ whole genome shotgun (WGS) entry which is preliminary data.</text>
</comment>
<protein>
    <recommendedName>
        <fullName evidence="7">TrbL/VirB6 plasmid conjugal transfer protein</fullName>
    </recommendedName>
</protein>
<accession>A0A3R6HAM6</accession>
<dbReference type="EMBL" id="QRHO01000054">
    <property type="protein sequence ID" value="RHF79200.1"/>
    <property type="molecule type" value="Genomic_DNA"/>
</dbReference>
<feature type="transmembrane region" description="Helical" evidence="1">
    <location>
        <begin position="132"/>
        <end position="152"/>
    </location>
</feature>
<organism evidence="4 6">
    <name type="scientific">Coprococcus comes</name>
    <dbReference type="NCBI Taxonomy" id="410072"/>
    <lineage>
        <taxon>Bacteria</taxon>
        <taxon>Bacillati</taxon>
        <taxon>Bacillota</taxon>
        <taxon>Clostridia</taxon>
        <taxon>Lachnospirales</taxon>
        <taxon>Lachnospiraceae</taxon>
        <taxon>Coprococcus</taxon>
    </lineage>
</organism>
<keyword evidence="1" id="KW-0812">Transmembrane</keyword>
<keyword evidence="2" id="KW-0732">Signal</keyword>
<reference evidence="5 6" key="1">
    <citation type="submission" date="2018-08" db="EMBL/GenBank/DDBJ databases">
        <title>A genome reference for cultivated species of the human gut microbiota.</title>
        <authorList>
            <person name="Zou Y."/>
            <person name="Xue W."/>
            <person name="Luo G."/>
        </authorList>
    </citation>
    <scope>NUCLEOTIDE SEQUENCE [LARGE SCALE GENOMIC DNA]</scope>
    <source>
        <strain evidence="4 6">AM22-12LB</strain>
        <strain evidence="3 5">AM23-3</strain>
    </source>
</reference>
<feature type="transmembrane region" description="Helical" evidence="1">
    <location>
        <begin position="256"/>
        <end position="274"/>
    </location>
</feature>
<feature type="signal peptide" evidence="2">
    <location>
        <begin position="1"/>
        <end position="44"/>
    </location>
</feature>
<feature type="chain" id="PRO_5036091817" description="TrbL/VirB6 plasmid conjugal transfer protein" evidence="2">
    <location>
        <begin position="45"/>
        <end position="352"/>
    </location>
</feature>
<feature type="transmembrane region" description="Helical" evidence="1">
    <location>
        <begin position="164"/>
        <end position="182"/>
    </location>
</feature>
<dbReference type="Pfam" id="PF19478">
    <property type="entry name" value="TrbL_2"/>
    <property type="match status" value="1"/>
</dbReference>
<evidence type="ECO:0000313" key="6">
    <source>
        <dbReference type="Proteomes" id="UP000286595"/>
    </source>
</evidence>
<dbReference type="GO" id="GO:0030255">
    <property type="term" value="P:protein secretion by the type IV secretion system"/>
    <property type="evidence" value="ECO:0007669"/>
    <property type="project" value="InterPro"/>
</dbReference>
<dbReference type="Proteomes" id="UP000286595">
    <property type="component" value="Unassembled WGS sequence"/>
</dbReference>
<feature type="transmembrane region" description="Helical" evidence="1">
    <location>
        <begin position="226"/>
        <end position="244"/>
    </location>
</feature>
<evidence type="ECO:0008006" key="7">
    <source>
        <dbReference type="Google" id="ProtNLM"/>
    </source>
</evidence>
<dbReference type="EMBL" id="QRIM01000016">
    <property type="protein sequence ID" value="RHG58955.1"/>
    <property type="molecule type" value="Genomic_DNA"/>
</dbReference>
<feature type="transmembrane region" description="Helical" evidence="1">
    <location>
        <begin position="289"/>
        <end position="313"/>
    </location>
</feature>
<evidence type="ECO:0000256" key="1">
    <source>
        <dbReference type="SAM" id="Phobius"/>
    </source>
</evidence>
<evidence type="ECO:0000313" key="5">
    <source>
        <dbReference type="Proteomes" id="UP000284579"/>
    </source>
</evidence>
<evidence type="ECO:0000256" key="2">
    <source>
        <dbReference type="SAM" id="SignalP"/>
    </source>
</evidence>
<sequence length="352" mass="37123">MNELEDNKPSKTKNGSLCLAKRLAKILIILPLLIALAFPQPALAADSTDDSGFDIWGSVSGWVGDRLSDAGDAIAHGAAPFLAGWSESLINLSINNIKTTSTKSILGKSFSNLLGKKTGGFYTTVTTVHKNFVVPVAASILSLVMLIQLIKISQRIDGSATLPAIKDIVFLIVYATIFIWLIKNSVDICAAAYDTFNDIVNGISQVKIDSLDAITVSEKVGDSPGAAGSLFVTSLAMLLASFVVKGAVSVMCYMRAIQLYVFTAFSPIPFALLGFDETKNYGISFCKNYLGICLSGAVIILALSAFPSLLSGFSGGEITGIKGEMWGSLCAVLAMTLIIIKSGTIARDILGG</sequence>
<feature type="transmembrane region" description="Helical" evidence="1">
    <location>
        <begin position="325"/>
        <end position="346"/>
    </location>
</feature>